<evidence type="ECO:0000256" key="1">
    <source>
        <dbReference type="SAM" id="Phobius"/>
    </source>
</evidence>
<name>A9BBX4_PROM4</name>
<sequence length="64" mass="6469">MNFDYHAVASILHAAIPLAAGAAGVAYYIIRSKGVGFGGAHLVVGLPMFVVGAAAAAFYYVTAP</sequence>
<dbReference type="EMBL" id="CP000878">
    <property type="protein sequence ID" value="ABX09336.1"/>
    <property type="molecule type" value="Genomic_DNA"/>
</dbReference>
<accession>A9BBX4</accession>
<dbReference type="RefSeq" id="WP_012195957.1">
    <property type="nucleotide sequence ID" value="NC_009976.1"/>
</dbReference>
<dbReference type="HOGENOM" id="CLU_2882318_0_0_3"/>
<keyword evidence="3" id="KW-1185">Reference proteome</keyword>
<keyword evidence="1" id="KW-0812">Transmembrane</keyword>
<feature type="transmembrane region" description="Helical" evidence="1">
    <location>
        <begin position="6"/>
        <end position="30"/>
    </location>
</feature>
<dbReference type="AlphaFoldDB" id="A9BBX4"/>
<keyword evidence="1" id="KW-1133">Transmembrane helix</keyword>
<evidence type="ECO:0000313" key="3">
    <source>
        <dbReference type="Proteomes" id="UP000000788"/>
    </source>
</evidence>
<reference evidence="2 3" key="1">
    <citation type="journal article" date="2007" name="PLoS Genet.">
        <title>Patterns and implications of gene gain and loss in the evolution of Prochlorococcus.</title>
        <authorList>
            <person name="Kettler G.C."/>
            <person name="Martiny A.C."/>
            <person name="Huang K."/>
            <person name="Zucker J."/>
            <person name="Coleman M.L."/>
            <person name="Rodrigue S."/>
            <person name="Chen F."/>
            <person name="Lapidus A."/>
            <person name="Ferriera S."/>
            <person name="Johnson J."/>
            <person name="Steglich C."/>
            <person name="Church G.M."/>
            <person name="Richardson P."/>
            <person name="Chisholm S.W."/>
        </authorList>
    </citation>
    <scope>NUCLEOTIDE SEQUENCE [LARGE SCALE GENOMIC DNA]</scope>
    <source>
        <strain evidence="3">MIT 9211</strain>
    </source>
</reference>
<dbReference type="Proteomes" id="UP000000788">
    <property type="component" value="Chromosome"/>
</dbReference>
<evidence type="ECO:0000313" key="2">
    <source>
        <dbReference type="EMBL" id="ABX09336.1"/>
    </source>
</evidence>
<gene>
    <name evidence="2" type="ordered locus">P9211_14051</name>
</gene>
<organism evidence="2 3">
    <name type="scientific">Prochlorococcus marinus (strain MIT 9211)</name>
    <dbReference type="NCBI Taxonomy" id="93059"/>
    <lineage>
        <taxon>Bacteria</taxon>
        <taxon>Bacillati</taxon>
        <taxon>Cyanobacteriota</taxon>
        <taxon>Cyanophyceae</taxon>
        <taxon>Synechococcales</taxon>
        <taxon>Prochlorococcaceae</taxon>
        <taxon>Prochlorococcus</taxon>
    </lineage>
</organism>
<proteinExistence type="predicted"/>
<dbReference type="KEGG" id="pmj:P9211_14051"/>
<protein>
    <submittedName>
        <fullName evidence="2">Uncharacterized protein</fullName>
    </submittedName>
</protein>
<feature type="transmembrane region" description="Helical" evidence="1">
    <location>
        <begin position="42"/>
        <end position="61"/>
    </location>
</feature>
<keyword evidence="1" id="KW-0472">Membrane</keyword>